<feature type="region of interest" description="Disordered" evidence="1">
    <location>
        <begin position="225"/>
        <end position="460"/>
    </location>
</feature>
<dbReference type="InterPro" id="IPR046331">
    <property type="entry name" value="GPAM1-like"/>
</dbReference>
<protein>
    <recommendedName>
        <fullName evidence="2">DUF3752 domain-containing protein</fullName>
    </recommendedName>
</protein>
<dbReference type="InterPro" id="IPR022226">
    <property type="entry name" value="DUF3752"/>
</dbReference>
<feature type="compositionally biased region" description="Low complexity" evidence="1">
    <location>
        <begin position="172"/>
        <end position="192"/>
    </location>
</feature>
<feature type="compositionally biased region" description="Basic and acidic residues" evidence="1">
    <location>
        <begin position="249"/>
        <end position="295"/>
    </location>
</feature>
<dbReference type="EMBL" id="HBIB01045067">
    <property type="protein sequence ID" value="CAE0267174.1"/>
    <property type="molecule type" value="Transcribed_RNA"/>
</dbReference>
<dbReference type="Pfam" id="PF12572">
    <property type="entry name" value="DUF3752"/>
    <property type="match status" value="1"/>
</dbReference>
<feature type="compositionally biased region" description="Polar residues" evidence="1">
    <location>
        <begin position="448"/>
        <end position="460"/>
    </location>
</feature>
<dbReference type="PANTHER" id="PTHR46370:SF1">
    <property type="entry name" value="GPALPP MOTIFS-CONTAINING PROTEIN 1"/>
    <property type="match status" value="1"/>
</dbReference>
<gene>
    <name evidence="3" type="ORF">PBIL07802_LOCUS29517</name>
</gene>
<feature type="compositionally biased region" description="Acidic residues" evidence="1">
    <location>
        <begin position="228"/>
        <end position="239"/>
    </location>
</feature>
<accession>A0A7S3GI88</accession>
<feature type="region of interest" description="Disordered" evidence="1">
    <location>
        <begin position="1"/>
        <end position="212"/>
    </location>
</feature>
<evidence type="ECO:0000256" key="1">
    <source>
        <dbReference type="SAM" id="MobiDB-lite"/>
    </source>
</evidence>
<name>A0A7S3GI88_9EUKA</name>
<reference evidence="3" key="1">
    <citation type="submission" date="2021-01" db="EMBL/GenBank/DDBJ databases">
        <authorList>
            <person name="Corre E."/>
            <person name="Pelletier E."/>
            <person name="Niang G."/>
            <person name="Scheremetjew M."/>
            <person name="Finn R."/>
            <person name="Kale V."/>
            <person name="Holt S."/>
            <person name="Cochrane G."/>
            <person name="Meng A."/>
            <person name="Brown T."/>
            <person name="Cohen L."/>
        </authorList>
    </citation>
    <scope>NUCLEOTIDE SEQUENCE</scope>
    <source>
        <strain evidence="3">NIES-2562</strain>
    </source>
</reference>
<proteinExistence type="predicted"/>
<organism evidence="3">
    <name type="scientific">Palpitomonas bilix</name>
    <dbReference type="NCBI Taxonomy" id="652834"/>
    <lineage>
        <taxon>Eukaryota</taxon>
        <taxon>Eukaryota incertae sedis</taxon>
    </lineage>
</organism>
<feature type="domain" description="DUF3752" evidence="2">
    <location>
        <begin position="294"/>
        <end position="451"/>
    </location>
</feature>
<feature type="compositionally biased region" description="Basic and acidic residues" evidence="1">
    <location>
        <begin position="148"/>
        <end position="157"/>
    </location>
</feature>
<evidence type="ECO:0000313" key="3">
    <source>
        <dbReference type="EMBL" id="CAE0267174.1"/>
    </source>
</evidence>
<sequence length="460" mass="51584">MEEEDIGPALPPHIRQRMQASQSTQDAGGDDFEGPALPPHLRSQKREREEEGEGDGNEDVCGPALPPHLRPNRQEKREEEDEECGPALPPHLRSGGEGTKTSGDDEGVCGPALPPHLHQKKSEGEKVVVGDVDDSEQCGPFIPPHIRQKLEGARRDDDDREECGPSLPPHLRGAGSVSSGSVRGDSGSASAGQNKDEEEGGSKRNVGPSLPNAIEMKRAMLLARLEQLEAEEEGADEDIGPSLPGRGGRGGEDGGGRELSENEKWARVREGRSLRDEKKGGREEWMTALPERNRIDPVGFGLGKTKFRQRTMEKSEFENSMWTETPQQREERLKNQSADEEKQKREKAKQEIRHQLAMLDMPEKASSSRGPSLVEKHQREMFKEKKMEKEEKERRKQEKKSKKEREKEREEEILAKSWDWQRDMGTGGKKMSVKDRQSLVSKARDFSSRFSSGGYQKSFM</sequence>
<dbReference type="AlphaFoldDB" id="A0A7S3GI88"/>
<evidence type="ECO:0000259" key="2">
    <source>
        <dbReference type="Pfam" id="PF12572"/>
    </source>
</evidence>
<feature type="compositionally biased region" description="Basic and acidic residues" evidence="1">
    <location>
        <begin position="327"/>
        <end position="354"/>
    </location>
</feature>
<feature type="compositionally biased region" description="Basic and acidic residues" evidence="1">
    <location>
        <begin position="374"/>
        <end position="422"/>
    </location>
</feature>
<dbReference type="PANTHER" id="PTHR46370">
    <property type="entry name" value="GPALPP MOTIFS-CONTAINING PROTEIN 1"/>
    <property type="match status" value="1"/>
</dbReference>
<feature type="compositionally biased region" description="Basic and acidic residues" evidence="1">
    <location>
        <begin position="432"/>
        <end position="447"/>
    </location>
</feature>